<dbReference type="Gene3D" id="3.40.190.10">
    <property type="entry name" value="Periplasmic binding protein-like II"/>
    <property type="match status" value="1"/>
</dbReference>
<dbReference type="InterPro" id="IPR050490">
    <property type="entry name" value="Bact_solute-bd_prot1"/>
</dbReference>
<dbReference type="PROSITE" id="PS51257">
    <property type="entry name" value="PROKAR_LIPOPROTEIN"/>
    <property type="match status" value="1"/>
</dbReference>
<dbReference type="InterPro" id="IPR006059">
    <property type="entry name" value="SBP"/>
</dbReference>
<dbReference type="Proteomes" id="UP001597318">
    <property type="component" value="Unassembled WGS sequence"/>
</dbReference>
<accession>A0ABW5BZW2</accession>
<keyword evidence="2 6" id="KW-0732">Signal</keyword>
<dbReference type="EMBL" id="JBHUIK010000003">
    <property type="protein sequence ID" value="MFD2214929.1"/>
    <property type="molecule type" value="Genomic_DNA"/>
</dbReference>
<keyword evidence="3" id="KW-0472">Membrane</keyword>
<keyword evidence="8" id="KW-1185">Reference proteome</keyword>
<evidence type="ECO:0000256" key="4">
    <source>
        <dbReference type="ARBA" id="ARBA00023139"/>
    </source>
</evidence>
<proteinExistence type="predicted"/>
<keyword evidence="4" id="KW-0564">Palmitate</keyword>
<organism evidence="7 8">
    <name type="scientific">Metabacillus endolithicus</name>
    <dbReference type="NCBI Taxonomy" id="1535204"/>
    <lineage>
        <taxon>Bacteria</taxon>
        <taxon>Bacillati</taxon>
        <taxon>Bacillota</taxon>
        <taxon>Bacilli</taxon>
        <taxon>Bacillales</taxon>
        <taxon>Bacillaceae</taxon>
        <taxon>Metabacillus</taxon>
    </lineage>
</organism>
<evidence type="ECO:0000313" key="8">
    <source>
        <dbReference type="Proteomes" id="UP001597318"/>
    </source>
</evidence>
<name>A0ABW5BZW2_9BACI</name>
<evidence type="ECO:0000313" key="7">
    <source>
        <dbReference type="EMBL" id="MFD2214929.1"/>
    </source>
</evidence>
<protein>
    <submittedName>
        <fullName evidence="7">ABC transporter substrate-binding protein</fullName>
    </submittedName>
</protein>
<comment type="caution">
    <text evidence="7">The sequence shown here is derived from an EMBL/GenBank/DDBJ whole genome shotgun (WGS) entry which is preliminary data.</text>
</comment>
<dbReference type="RefSeq" id="WP_247346452.1">
    <property type="nucleotide sequence ID" value="NZ_CP095550.1"/>
</dbReference>
<evidence type="ECO:0000256" key="5">
    <source>
        <dbReference type="ARBA" id="ARBA00023288"/>
    </source>
</evidence>
<evidence type="ECO:0000256" key="6">
    <source>
        <dbReference type="SAM" id="SignalP"/>
    </source>
</evidence>
<reference evidence="8" key="1">
    <citation type="journal article" date="2019" name="Int. J. Syst. Evol. Microbiol.">
        <title>The Global Catalogue of Microorganisms (GCM) 10K type strain sequencing project: providing services to taxonomists for standard genome sequencing and annotation.</title>
        <authorList>
            <consortium name="The Broad Institute Genomics Platform"/>
            <consortium name="The Broad Institute Genome Sequencing Center for Infectious Disease"/>
            <person name="Wu L."/>
            <person name="Ma J."/>
        </authorList>
    </citation>
    <scope>NUCLEOTIDE SEQUENCE [LARGE SCALE GENOMIC DNA]</scope>
    <source>
        <strain evidence="8">CGMCC 1.15474</strain>
    </source>
</reference>
<dbReference type="PANTHER" id="PTHR43649:SF33">
    <property type="entry name" value="POLYGALACTURONAN_RHAMNOGALACTURONAN-BINDING PROTEIN YTCQ"/>
    <property type="match status" value="1"/>
</dbReference>
<dbReference type="CDD" id="cd14748">
    <property type="entry name" value="PBP2_UgpB"/>
    <property type="match status" value="1"/>
</dbReference>
<dbReference type="SUPFAM" id="SSF53850">
    <property type="entry name" value="Periplasmic binding protein-like II"/>
    <property type="match status" value="1"/>
</dbReference>
<evidence type="ECO:0000256" key="3">
    <source>
        <dbReference type="ARBA" id="ARBA00023136"/>
    </source>
</evidence>
<sequence>MKKKKWLGIALSTFLTVGALAGCAGGNEDASSSSDGGGDSGATKITYWAPFSGADGPRMKTIVENYNESQTDYKVDLQIVPQDEYYKTVDLAFADQKNTPDVMIVHTDQLTNYAEKNLLKDLTDTIANTGVKAEDYSETAWQAGTVDDKQYSIPLDIHPLILYYNKDMFEAAGLDPENPPTNREEFVEASKKLTDKSKNQYGFVVPTLWPNQFIYPTVFFQNGGELMKDGKPNYNSPEGVEALTFLRDLVTKEKVSPENVQQDGEVTLFLQGKNAMQLNGPWMMEQWDKAGINYGVAPVPQLGTKQQAVYANGHNFVIPAAVEDEKVLEGVSDFLKFVAENTMEWAKSGQAPVSKAIYLESEEFQNMTQQPQVAKEFEYAKFAPRVANWGQLSEPLWAEVNLALLGKKDPQKALDDATEKASQILNK</sequence>
<feature type="signal peptide" evidence="6">
    <location>
        <begin position="1"/>
        <end position="21"/>
    </location>
</feature>
<keyword evidence="1" id="KW-1003">Cell membrane</keyword>
<keyword evidence="5" id="KW-0449">Lipoprotein</keyword>
<evidence type="ECO:0000256" key="1">
    <source>
        <dbReference type="ARBA" id="ARBA00022475"/>
    </source>
</evidence>
<gene>
    <name evidence="7" type="ORF">ACFSKK_14660</name>
</gene>
<feature type="chain" id="PRO_5045772796" evidence="6">
    <location>
        <begin position="22"/>
        <end position="427"/>
    </location>
</feature>
<evidence type="ECO:0000256" key="2">
    <source>
        <dbReference type="ARBA" id="ARBA00022729"/>
    </source>
</evidence>
<dbReference type="PANTHER" id="PTHR43649">
    <property type="entry name" value="ARABINOSE-BINDING PROTEIN-RELATED"/>
    <property type="match status" value="1"/>
</dbReference>
<dbReference type="Pfam" id="PF01547">
    <property type="entry name" value="SBP_bac_1"/>
    <property type="match status" value="1"/>
</dbReference>